<reference evidence="1" key="1">
    <citation type="journal article" date="2020" name="Nature">
        <title>Giant virus diversity and host interactions through global metagenomics.</title>
        <authorList>
            <person name="Schulz F."/>
            <person name="Roux S."/>
            <person name="Paez-Espino D."/>
            <person name="Jungbluth S."/>
            <person name="Walsh D.A."/>
            <person name="Denef V.J."/>
            <person name="McMahon K.D."/>
            <person name="Konstantinidis K.T."/>
            <person name="Eloe-Fadrosh E.A."/>
            <person name="Kyrpides N.C."/>
            <person name="Woyke T."/>
        </authorList>
    </citation>
    <scope>NUCLEOTIDE SEQUENCE</scope>
    <source>
        <strain evidence="1">GVMAG-M-3300023174-107</strain>
    </source>
</reference>
<sequence>MLVKEYNKNTYIKLNFNDFLNKKHFYEELIRIKFNKKLLICNIIDDIKSKMK</sequence>
<organism evidence="1">
    <name type="scientific">viral metagenome</name>
    <dbReference type="NCBI Taxonomy" id="1070528"/>
    <lineage>
        <taxon>unclassified sequences</taxon>
        <taxon>metagenomes</taxon>
        <taxon>organismal metagenomes</taxon>
    </lineage>
</organism>
<name>A0A6C0D2B4_9ZZZZ</name>
<proteinExistence type="predicted"/>
<dbReference type="EMBL" id="MN739525">
    <property type="protein sequence ID" value="QHT10711.1"/>
    <property type="molecule type" value="Genomic_DNA"/>
</dbReference>
<protein>
    <submittedName>
        <fullName evidence="1">Uncharacterized protein</fullName>
    </submittedName>
</protein>
<accession>A0A6C0D2B4</accession>
<dbReference type="AlphaFoldDB" id="A0A6C0D2B4"/>
<evidence type="ECO:0000313" key="1">
    <source>
        <dbReference type="EMBL" id="QHT10711.1"/>
    </source>
</evidence>